<keyword evidence="1" id="KW-0001">2Fe-2S</keyword>
<dbReference type="Gene3D" id="3.40.5.90">
    <property type="entry name" value="CDGSH iron-sulfur domain, mitoNEET-type"/>
    <property type="match status" value="1"/>
</dbReference>
<dbReference type="InterPro" id="IPR018967">
    <property type="entry name" value="FeS-contain_CDGSH-typ"/>
</dbReference>
<protein>
    <submittedName>
        <fullName evidence="6">Iron sulfur domain-containing, CDGSH-type</fullName>
    </submittedName>
</protein>
<organism evidence="6 7">
    <name type="scientific">Halobiforma nitratireducens JCM 10879</name>
    <dbReference type="NCBI Taxonomy" id="1227454"/>
    <lineage>
        <taxon>Archaea</taxon>
        <taxon>Methanobacteriati</taxon>
        <taxon>Methanobacteriota</taxon>
        <taxon>Stenosarchaea group</taxon>
        <taxon>Halobacteria</taxon>
        <taxon>Halobacteriales</taxon>
        <taxon>Natrialbaceae</taxon>
        <taxon>Halobiforma</taxon>
    </lineage>
</organism>
<keyword evidence="4" id="KW-0411">Iron-sulfur</keyword>
<evidence type="ECO:0000313" key="6">
    <source>
        <dbReference type="EMBL" id="EMA31870.1"/>
    </source>
</evidence>
<evidence type="ECO:0000313" key="7">
    <source>
        <dbReference type="Proteomes" id="UP000011607"/>
    </source>
</evidence>
<dbReference type="AlphaFoldDB" id="M0LIP1"/>
<evidence type="ECO:0000256" key="1">
    <source>
        <dbReference type="ARBA" id="ARBA00022714"/>
    </source>
</evidence>
<comment type="caution">
    <text evidence="6">The sequence shown here is derived from an EMBL/GenBank/DDBJ whole genome shotgun (WGS) entry which is preliminary data.</text>
</comment>
<dbReference type="Pfam" id="PF09360">
    <property type="entry name" value="zf-CDGSH"/>
    <property type="match status" value="1"/>
</dbReference>
<keyword evidence="7" id="KW-1185">Reference proteome</keyword>
<dbReference type="Proteomes" id="UP000011607">
    <property type="component" value="Unassembled WGS sequence"/>
</dbReference>
<gene>
    <name evidence="6" type="ORF">C446_15141</name>
</gene>
<dbReference type="GO" id="GO:0046872">
    <property type="term" value="F:metal ion binding"/>
    <property type="evidence" value="ECO:0007669"/>
    <property type="project" value="UniProtKB-KW"/>
</dbReference>
<evidence type="ECO:0000256" key="2">
    <source>
        <dbReference type="ARBA" id="ARBA00022723"/>
    </source>
</evidence>
<reference evidence="6 7" key="1">
    <citation type="journal article" date="2014" name="PLoS Genet.">
        <title>Phylogenetically driven sequencing of extremely halophilic archaea reveals strategies for static and dynamic osmo-response.</title>
        <authorList>
            <person name="Becker E.A."/>
            <person name="Seitzer P.M."/>
            <person name="Tritt A."/>
            <person name="Larsen D."/>
            <person name="Krusor M."/>
            <person name="Yao A.I."/>
            <person name="Wu D."/>
            <person name="Madern D."/>
            <person name="Eisen J.A."/>
            <person name="Darling A.E."/>
            <person name="Facciotti M.T."/>
        </authorList>
    </citation>
    <scope>NUCLEOTIDE SEQUENCE [LARGE SCALE GENOMIC DNA]</scope>
    <source>
        <strain evidence="6 7">JCM 10879</strain>
    </source>
</reference>
<evidence type="ECO:0000259" key="5">
    <source>
        <dbReference type="SMART" id="SM00704"/>
    </source>
</evidence>
<evidence type="ECO:0000256" key="4">
    <source>
        <dbReference type="ARBA" id="ARBA00023014"/>
    </source>
</evidence>
<evidence type="ECO:0000256" key="3">
    <source>
        <dbReference type="ARBA" id="ARBA00023004"/>
    </source>
</evidence>
<accession>M0LIP1</accession>
<keyword evidence="2" id="KW-0479">Metal-binding</keyword>
<proteinExistence type="predicted"/>
<name>M0LIP1_9EURY</name>
<dbReference type="EMBL" id="AOMA01000154">
    <property type="protein sequence ID" value="EMA31870.1"/>
    <property type="molecule type" value="Genomic_DNA"/>
</dbReference>
<keyword evidence="3" id="KW-0408">Iron</keyword>
<feature type="domain" description="Iron-binding zinc finger CDGSH type" evidence="5">
    <location>
        <begin position="62"/>
        <end position="103"/>
    </location>
</feature>
<dbReference type="eggNOG" id="arCOG01667">
    <property type="taxonomic scope" value="Archaea"/>
</dbReference>
<dbReference type="GO" id="GO:0051537">
    <property type="term" value="F:2 iron, 2 sulfur cluster binding"/>
    <property type="evidence" value="ECO:0007669"/>
    <property type="project" value="UniProtKB-KW"/>
</dbReference>
<dbReference type="STRING" id="1227454.C446_15141"/>
<sequence>MSSRARFGGGGLAVVSSRVEIELTVFTVGWVRRLGDSRSSEPFSAWRSESEPMTRLVELDGTGPRKLDPSDVDDEKGDVAICQCGLSDSFPFCDGSHRRTEDEAEAETYVYRDGERAVVDRVVTAEEADGE</sequence>
<dbReference type="SMART" id="SM00704">
    <property type="entry name" value="ZnF_CDGSH"/>
    <property type="match status" value="1"/>
</dbReference>
<dbReference type="InterPro" id="IPR042216">
    <property type="entry name" value="MitoNEET_CISD"/>
</dbReference>
<dbReference type="GO" id="GO:0005737">
    <property type="term" value="C:cytoplasm"/>
    <property type="evidence" value="ECO:0007669"/>
    <property type="project" value="UniProtKB-ARBA"/>
</dbReference>